<organism evidence="2 3">
    <name type="scientific">Angomonas deanei</name>
    <dbReference type="NCBI Taxonomy" id="59799"/>
    <lineage>
        <taxon>Eukaryota</taxon>
        <taxon>Discoba</taxon>
        <taxon>Euglenozoa</taxon>
        <taxon>Kinetoplastea</taxon>
        <taxon>Metakinetoplastina</taxon>
        <taxon>Trypanosomatida</taxon>
        <taxon>Trypanosomatidae</taxon>
        <taxon>Strigomonadinae</taxon>
        <taxon>Angomonas</taxon>
    </lineage>
</organism>
<evidence type="ECO:0000313" key="3">
    <source>
        <dbReference type="Proteomes" id="UP000515908"/>
    </source>
</evidence>
<dbReference type="InterPro" id="IPR027417">
    <property type="entry name" value="P-loop_NTPase"/>
</dbReference>
<evidence type="ECO:0000256" key="1">
    <source>
        <dbReference type="SAM" id="Phobius"/>
    </source>
</evidence>
<protein>
    <submittedName>
        <fullName evidence="2">Sulfotransferase domain containing protein, putative</fullName>
    </submittedName>
</protein>
<reference evidence="2 3" key="1">
    <citation type="submission" date="2020-08" db="EMBL/GenBank/DDBJ databases">
        <authorList>
            <person name="Newling K."/>
            <person name="Davey J."/>
            <person name="Forrester S."/>
        </authorList>
    </citation>
    <scope>NUCLEOTIDE SEQUENCE [LARGE SCALE GENOMIC DNA]</scope>
    <source>
        <strain evidence="3">Crithidia deanei Carvalho (ATCC PRA-265)</strain>
    </source>
</reference>
<dbReference type="EMBL" id="LR877153">
    <property type="protein sequence ID" value="CAD2217770.1"/>
    <property type="molecule type" value="Genomic_DNA"/>
</dbReference>
<dbReference type="GO" id="GO:0016740">
    <property type="term" value="F:transferase activity"/>
    <property type="evidence" value="ECO:0007669"/>
    <property type="project" value="UniProtKB-KW"/>
</dbReference>
<dbReference type="InterPro" id="IPR040632">
    <property type="entry name" value="Sulfotransfer_4"/>
</dbReference>
<dbReference type="Proteomes" id="UP000515908">
    <property type="component" value="Chromosome 09"/>
</dbReference>
<dbReference type="Pfam" id="PF17784">
    <property type="entry name" value="Sulfotransfer_4"/>
    <property type="match status" value="1"/>
</dbReference>
<dbReference type="PANTHER" id="PTHR36978">
    <property type="entry name" value="P-LOOP CONTAINING NUCLEOTIDE TRIPHOSPHATE HYDROLASE"/>
    <property type="match status" value="1"/>
</dbReference>
<dbReference type="PANTHER" id="PTHR36978:SF4">
    <property type="entry name" value="P-LOOP CONTAINING NUCLEOSIDE TRIPHOSPHATE HYDROLASE PROTEIN"/>
    <property type="match status" value="1"/>
</dbReference>
<name>A0A7G2CD71_9TRYP</name>
<gene>
    <name evidence="2" type="ORF">ADEAN_000525000</name>
</gene>
<sequence length="368" mass="41338">MLRCSARRLEALPPKVLVLSMNLQGGPLTPAMKVLGYNPYSFSDVYRKGHMLTHPLEWKMILEKSKKFTIDILDTNAVTSSETGKKLTGTLEKGIPYDSLVGPPCTLAFESILSVCPRSTKVILVEEVNKLEWEKKTELELNSLLSHVKVGKWTKVGKTFYEAVELMFGIRRAVVSGARAHSGDHFYDKERLKAAVQMSSLGLAGSLDLFEDHVKNVVPRDRLLVYHVEEGWAPLCTFLGHEIPVDPATRDPIPFPTQAQNFEDLELLESGLNRTKMVATVGAVAIGALMIVLLAPFVLTFADVYEDMKQKTRSEEIEKFKEEVEADATNFSVRRLAILLKRSFIAYVEQLYEEGYGALFAKMANRFY</sequence>
<proteinExistence type="predicted"/>
<evidence type="ECO:0000313" key="2">
    <source>
        <dbReference type="EMBL" id="CAD2217770.1"/>
    </source>
</evidence>
<dbReference type="VEuPathDB" id="TriTrypDB:ADEAN_000525000"/>
<keyword evidence="3" id="KW-1185">Reference proteome</keyword>
<feature type="transmembrane region" description="Helical" evidence="1">
    <location>
        <begin position="277"/>
        <end position="302"/>
    </location>
</feature>
<keyword evidence="1" id="KW-0472">Membrane</keyword>
<keyword evidence="2" id="KW-0808">Transferase</keyword>
<keyword evidence="1" id="KW-0812">Transmembrane</keyword>
<dbReference type="AlphaFoldDB" id="A0A7G2CD71"/>
<dbReference type="Gene3D" id="3.40.50.300">
    <property type="entry name" value="P-loop containing nucleotide triphosphate hydrolases"/>
    <property type="match status" value="1"/>
</dbReference>
<accession>A0A7G2CD71</accession>
<keyword evidence="1" id="KW-1133">Transmembrane helix</keyword>